<feature type="compositionally biased region" description="Basic and acidic residues" evidence="1">
    <location>
        <begin position="251"/>
        <end position="266"/>
    </location>
</feature>
<keyword evidence="2" id="KW-0472">Membrane</keyword>
<keyword evidence="2" id="KW-1133">Transmembrane helix</keyword>
<evidence type="ECO:0000259" key="4">
    <source>
        <dbReference type="PROSITE" id="PS50213"/>
    </source>
</evidence>
<dbReference type="GeneID" id="85495619"/>
<dbReference type="SUPFAM" id="SSF82153">
    <property type="entry name" value="FAS1 domain"/>
    <property type="match status" value="5"/>
</dbReference>
<evidence type="ECO:0000256" key="3">
    <source>
        <dbReference type="SAM" id="SignalP"/>
    </source>
</evidence>
<sequence>MRPVALLAFAAAVSAAQLPLASSEPDMEPYSETIMSTLSASNKHGTFVHLLQRSKLVPMLSRFNGSIFAPTDAAWKAWEDAHRPDTDERVHGWLGTSGLAEWLLNDDEAEAALARRVAAAGVDGPRVRAEADNQNWAMRQHLLYHILNYTLTERDWAPREENNITIETTLLFPMGKEPAPSPIPPPGTPWTPTHGQGLLGSHGQRLRVALPGSVEGGDRGLVGFDHFGKNGACVWDGSGWENDPNNTHIWTGRDPDTDKNKDRKKERGVRWVRNGVVIGLDGVLAPPSSLLDTLRNTPQLAYLAQLLDVPQETQLPLPPSLDEAKHVTLFVASEDAFTTAFDDLERGYLRGLFGIEGLSRVLAPGTILVLDDKHPVGWSDMWSKKGTNVSSASDILEVTGKNGSLSVNGTTAEVVDIFTANGVIHIMPNVILPEGFELLNSAEKVLLSRNATRFVSLMRSANLSVRYIGEPGKKAKRGFTILAPTDDAIDYMGYLGSQGVLPLELSGLFPQSIAGPLGLSSVPGPPADDTSPLAQLLKYHILAGSYAPDDVKDDMLIPTELSTAELGGARQPIRVEVSERRMSGATWDVEVGEISFGGASVVGQPVKSGDTIIYFMSEILAPPLDTLQTAIGDLQLSTYIAAVYAAGLERSIKKNPATTYFLPRNKAFNNLGLAMKYLLLPEGRDELRKVLRYHAVEQLLYTRDVEVGLTVLKTMEGGNILLDRSDNNNYTLRSPSQWPKHDSGSASVPSNGDLRPAVLRAHNALTETGVIHIIDSVVLPADVKINIAKLIRGSKQHTMPELLVKAGFGWILEGRQPTDEEVSDLGLPGDFRTLGKSKNGKGDGNANPDDLAQPAYTVLVPTDKAFSRINMTYYFSDPEALKRLLKLHIIPSNLGASLPKGSSEHGPRQPPADNTPLALEDDVVYPTLLVFESQYGEVGFRAQGDDDFLVGVRNARGGSSDRPARTGPAGRASVRWEAAKQSIIGILSTTSIHSDAHTADDPASTPLWRGGMTLGGGVIVIDAVLEPYDPPWFTRWGWLVLTVFGTVAVVSLAGVSVWWWWATTKKKQEGYERLATAQEEARQEEENRHWRRTSRET</sequence>
<dbReference type="RefSeq" id="XP_060457014.1">
    <property type="nucleotide sequence ID" value="XM_060600418.1"/>
</dbReference>
<feature type="region of interest" description="Disordered" evidence="1">
    <location>
        <begin position="732"/>
        <end position="751"/>
    </location>
</feature>
<protein>
    <recommendedName>
        <fullName evidence="4">FAS1 domain-containing protein</fullName>
    </recommendedName>
</protein>
<dbReference type="KEGG" id="ccac:CcaHIS019_0405690"/>
<organism evidence="5 6">
    <name type="scientific">Cutaneotrichosporon cavernicola</name>
    <dbReference type="NCBI Taxonomy" id="279322"/>
    <lineage>
        <taxon>Eukaryota</taxon>
        <taxon>Fungi</taxon>
        <taxon>Dikarya</taxon>
        <taxon>Basidiomycota</taxon>
        <taxon>Agaricomycotina</taxon>
        <taxon>Tremellomycetes</taxon>
        <taxon>Trichosporonales</taxon>
        <taxon>Trichosporonaceae</taxon>
        <taxon>Cutaneotrichosporon</taxon>
    </lineage>
</organism>
<keyword evidence="3" id="KW-0732">Signal</keyword>
<feature type="region of interest" description="Disordered" evidence="1">
    <location>
        <begin position="821"/>
        <end position="850"/>
    </location>
</feature>
<dbReference type="Gene3D" id="2.30.180.10">
    <property type="entry name" value="FAS1 domain"/>
    <property type="match status" value="5"/>
</dbReference>
<dbReference type="InterPro" id="IPR000782">
    <property type="entry name" value="FAS1_domain"/>
</dbReference>
<dbReference type="PROSITE" id="PS50213">
    <property type="entry name" value="FAS1"/>
    <property type="match status" value="3"/>
</dbReference>
<feature type="transmembrane region" description="Helical" evidence="2">
    <location>
        <begin position="1036"/>
        <end position="1061"/>
    </location>
</feature>
<dbReference type="Pfam" id="PF02469">
    <property type="entry name" value="Fasciclin"/>
    <property type="match status" value="3"/>
</dbReference>
<feature type="signal peptide" evidence="3">
    <location>
        <begin position="1"/>
        <end position="23"/>
    </location>
</feature>
<dbReference type="InterPro" id="IPR036378">
    <property type="entry name" value="FAS1_dom_sf"/>
</dbReference>
<evidence type="ECO:0000313" key="6">
    <source>
        <dbReference type="Proteomes" id="UP001233271"/>
    </source>
</evidence>
<name>A0AA48L4D0_9TREE</name>
<dbReference type="EMBL" id="AP028215">
    <property type="protein sequence ID" value="BEI91749.1"/>
    <property type="molecule type" value="Genomic_DNA"/>
</dbReference>
<dbReference type="SMART" id="SM00554">
    <property type="entry name" value="FAS1"/>
    <property type="match status" value="4"/>
</dbReference>
<reference evidence="5" key="1">
    <citation type="journal article" date="2023" name="BMC Genomics">
        <title>Chromosome-level genome assemblies of Cutaneotrichosporon spp. (Trichosporonales, Basidiomycota) reveal imbalanced evolution between nucleotide sequences and chromosome synteny.</title>
        <authorList>
            <person name="Kobayashi Y."/>
            <person name="Kayamori A."/>
            <person name="Aoki K."/>
            <person name="Shiwa Y."/>
            <person name="Matsutani M."/>
            <person name="Fujita N."/>
            <person name="Sugita T."/>
            <person name="Iwasaki W."/>
            <person name="Tanaka N."/>
            <person name="Takashima M."/>
        </authorList>
    </citation>
    <scope>NUCLEOTIDE SEQUENCE</scope>
    <source>
        <strain evidence="5">HIS019</strain>
    </source>
</reference>
<proteinExistence type="predicted"/>
<feature type="chain" id="PRO_5041394558" description="FAS1 domain-containing protein" evidence="3">
    <location>
        <begin position="24"/>
        <end position="1097"/>
    </location>
</feature>
<feature type="compositionally biased region" description="Basic and acidic residues" evidence="1">
    <location>
        <begin position="1079"/>
        <end position="1097"/>
    </location>
</feature>
<accession>A0AA48L4D0</accession>
<dbReference type="Proteomes" id="UP001233271">
    <property type="component" value="Chromosome 4"/>
</dbReference>
<evidence type="ECO:0000256" key="1">
    <source>
        <dbReference type="SAM" id="MobiDB-lite"/>
    </source>
</evidence>
<feature type="region of interest" description="Disordered" evidence="1">
    <location>
        <begin position="1078"/>
        <end position="1097"/>
    </location>
</feature>
<feature type="domain" description="FAS1" evidence="4">
    <location>
        <begin position="623"/>
        <end position="778"/>
    </location>
</feature>
<dbReference type="AlphaFoldDB" id="A0AA48L4D0"/>
<evidence type="ECO:0000256" key="2">
    <source>
        <dbReference type="SAM" id="Phobius"/>
    </source>
</evidence>
<dbReference type="PANTHER" id="PTHR10900:SF77">
    <property type="entry name" value="FI19380P1"/>
    <property type="match status" value="1"/>
</dbReference>
<feature type="region of interest" description="Disordered" evidence="1">
    <location>
        <begin position="246"/>
        <end position="266"/>
    </location>
</feature>
<gene>
    <name evidence="5" type="ORF">CcaverHIS019_0405690</name>
</gene>
<dbReference type="InterPro" id="IPR050904">
    <property type="entry name" value="Adhesion/Biosynth-related"/>
</dbReference>
<feature type="domain" description="FAS1" evidence="4">
    <location>
        <begin position="287"/>
        <end position="431"/>
    </location>
</feature>
<keyword evidence="6" id="KW-1185">Reference proteome</keyword>
<evidence type="ECO:0000313" key="5">
    <source>
        <dbReference type="EMBL" id="BEI91749.1"/>
    </source>
</evidence>
<dbReference type="PANTHER" id="PTHR10900">
    <property type="entry name" value="PERIOSTIN-RELATED"/>
    <property type="match status" value="1"/>
</dbReference>
<keyword evidence="2" id="KW-0812">Transmembrane</keyword>
<feature type="domain" description="FAS1" evidence="4">
    <location>
        <begin position="438"/>
        <end position="620"/>
    </location>
</feature>